<dbReference type="Proteomes" id="UP000574717">
    <property type="component" value="Unassembled WGS sequence"/>
</dbReference>
<dbReference type="RefSeq" id="WP_258189040.1">
    <property type="nucleotide sequence ID" value="NZ_BLRU01000312.1"/>
</dbReference>
<evidence type="ECO:0000256" key="1">
    <source>
        <dbReference type="PROSITE-ProRule" id="PRU00182"/>
    </source>
</evidence>
<dbReference type="Pfam" id="PF01479">
    <property type="entry name" value="S4"/>
    <property type="match status" value="1"/>
</dbReference>
<proteinExistence type="predicted"/>
<dbReference type="InterPro" id="IPR036986">
    <property type="entry name" value="S4_RNA-bd_sf"/>
</dbReference>
<dbReference type="Gene3D" id="3.10.290.10">
    <property type="entry name" value="RNA-binding S4 domain"/>
    <property type="match status" value="1"/>
</dbReference>
<keyword evidence="1" id="KW-0694">RNA-binding</keyword>
<organism evidence="3 4">
    <name type="scientific">Candidatus Hakubella thermalkaliphila</name>
    <dbReference type="NCBI Taxonomy" id="2754717"/>
    <lineage>
        <taxon>Bacteria</taxon>
        <taxon>Bacillati</taxon>
        <taxon>Actinomycetota</taxon>
        <taxon>Actinomycetota incertae sedis</taxon>
        <taxon>Candidatus Hakubellales</taxon>
        <taxon>Candidatus Hakubellaceae</taxon>
        <taxon>Candidatus Hakubella</taxon>
    </lineage>
</organism>
<dbReference type="SUPFAM" id="SSF55174">
    <property type="entry name" value="Alpha-L RNA-binding motif"/>
    <property type="match status" value="1"/>
</dbReference>
<reference evidence="3 4" key="1">
    <citation type="journal article" date="2020" name="Front. Microbiol.">
        <title>Single-cell genomics of novel Actinobacteria with the Wood-Ljungdahl pathway discovered in a serpentinizing system.</title>
        <authorList>
            <person name="Merino N."/>
            <person name="Kawai M."/>
            <person name="Boyd E.S."/>
            <person name="Colman D.R."/>
            <person name="McGlynn S.E."/>
            <person name="Nealson K.H."/>
            <person name="Kurokawa K."/>
            <person name="Hongoh Y."/>
        </authorList>
    </citation>
    <scope>NUCLEOTIDE SEQUENCE [LARGE SCALE GENOMIC DNA]</scope>
    <source>
        <strain evidence="3 4">S03</strain>
    </source>
</reference>
<comment type="caution">
    <text evidence="3">The sequence shown here is derived from an EMBL/GenBank/DDBJ whole genome shotgun (WGS) entry which is preliminary data.</text>
</comment>
<name>A0A6V8NJ50_9ACTN</name>
<gene>
    <name evidence="3" type="ORF">HKBW3S03_01735</name>
</gene>
<evidence type="ECO:0000259" key="2">
    <source>
        <dbReference type="SMART" id="SM00363"/>
    </source>
</evidence>
<dbReference type="PROSITE" id="PS50889">
    <property type="entry name" value="S4"/>
    <property type="match status" value="1"/>
</dbReference>
<dbReference type="CDD" id="cd00165">
    <property type="entry name" value="S4"/>
    <property type="match status" value="1"/>
</dbReference>
<accession>A0A6V8NJ50</accession>
<feature type="non-terminal residue" evidence="3">
    <location>
        <position position="83"/>
    </location>
</feature>
<dbReference type="GO" id="GO:0003723">
    <property type="term" value="F:RNA binding"/>
    <property type="evidence" value="ECO:0007669"/>
    <property type="project" value="UniProtKB-KW"/>
</dbReference>
<sequence>MKTSSFSVTELLSGERLDAVAAKLADNLSRSRVQKLIDQNLILVDGVPQKANYRLRAGQSVEISLPDVTPATVLAEEIALNIL</sequence>
<dbReference type="SMART" id="SM00363">
    <property type="entry name" value="S4"/>
    <property type="match status" value="1"/>
</dbReference>
<evidence type="ECO:0000313" key="3">
    <source>
        <dbReference type="EMBL" id="GFP20233.1"/>
    </source>
</evidence>
<protein>
    <submittedName>
        <fullName evidence="3">23S rRNA pseudouridine1911/1915/1917 synthase</fullName>
    </submittedName>
</protein>
<dbReference type="AlphaFoldDB" id="A0A6V8NJ50"/>
<dbReference type="InterPro" id="IPR002942">
    <property type="entry name" value="S4_RNA-bd"/>
</dbReference>
<evidence type="ECO:0000313" key="4">
    <source>
        <dbReference type="Proteomes" id="UP000574717"/>
    </source>
</evidence>
<feature type="domain" description="RNA-binding S4" evidence="2">
    <location>
        <begin position="15"/>
        <end position="79"/>
    </location>
</feature>
<dbReference type="EMBL" id="BLRU01000312">
    <property type="protein sequence ID" value="GFP20233.1"/>
    <property type="molecule type" value="Genomic_DNA"/>
</dbReference>